<evidence type="ECO:0000313" key="4">
    <source>
        <dbReference type="Proteomes" id="UP000327493"/>
    </source>
</evidence>
<keyword evidence="1" id="KW-0472">Membrane</keyword>
<feature type="signal peptide" evidence="2">
    <location>
        <begin position="1"/>
        <end position="29"/>
    </location>
</feature>
<keyword evidence="4" id="KW-1185">Reference proteome</keyword>
<evidence type="ECO:0000313" key="3">
    <source>
        <dbReference type="EMBL" id="KAA8584467.1"/>
    </source>
</evidence>
<sequence>NILRTFEKSSAFSLLLCLCLGLFLAPVESYCQIVPARYLSGTTVKQLIYKRTARFGSKFQHCKQLNLLILDKMSRYFTVWGSFGILSSLLLVVGAVECSEKETLLKPVSNTGTQITECLMECTGMTYIKKLQLQDNHNIRLKDSTEGDLGEYCWSTELKCTIGESFQHAYVVLPVDVSADGHEQLEVKATVPTVTTLRAHNSATTIADNCGLRYDVTPHFSTETAGASFCVQVVAPEDVLGDKVLKCPPFLTKLYNLQEMSQPLPVLGSVSSNLRSLTRTGSKVA</sequence>
<comment type="caution">
    <text evidence="3">The sequence shown here is derived from an EMBL/GenBank/DDBJ whole genome shotgun (WGS) entry which is preliminary data.</text>
</comment>
<keyword evidence="2" id="KW-0732">Signal</keyword>
<evidence type="ECO:0000256" key="1">
    <source>
        <dbReference type="SAM" id="Phobius"/>
    </source>
</evidence>
<organism evidence="3 4">
    <name type="scientific">Etheostoma spectabile</name>
    <name type="common">orangethroat darter</name>
    <dbReference type="NCBI Taxonomy" id="54343"/>
    <lineage>
        <taxon>Eukaryota</taxon>
        <taxon>Metazoa</taxon>
        <taxon>Chordata</taxon>
        <taxon>Craniata</taxon>
        <taxon>Vertebrata</taxon>
        <taxon>Euteleostomi</taxon>
        <taxon>Actinopterygii</taxon>
        <taxon>Neopterygii</taxon>
        <taxon>Teleostei</taxon>
        <taxon>Neoteleostei</taxon>
        <taxon>Acanthomorphata</taxon>
        <taxon>Eupercaria</taxon>
        <taxon>Perciformes</taxon>
        <taxon>Percoidei</taxon>
        <taxon>Percidae</taxon>
        <taxon>Etheostomatinae</taxon>
        <taxon>Etheostoma</taxon>
    </lineage>
</organism>
<feature type="chain" id="PRO_5023843387" evidence="2">
    <location>
        <begin position="30"/>
        <end position="285"/>
    </location>
</feature>
<evidence type="ECO:0000256" key="2">
    <source>
        <dbReference type="SAM" id="SignalP"/>
    </source>
</evidence>
<dbReference type="Proteomes" id="UP000327493">
    <property type="component" value="Chromosome 16"/>
</dbReference>
<protein>
    <submittedName>
        <fullName evidence="3">Uncharacterized protein</fullName>
    </submittedName>
</protein>
<reference evidence="3 4" key="1">
    <citation type="submission" date="2019-08" db="EMBL/GenBank/DDBJ databases">
        <title>A chromosome-level genome assembly, high-density linkage maps, and genome scans reveal the genomic architecture of hybrid incompatibilities underlying speciation via character displacement in darters (Percidae: Etheostominae).</title>
        <authorList>
            <person name="Moran R.L."/>
            <person name="Catchen J.M."/>
            <person name="Fuller R.C."/>
        </authorList>
    </citation>
    <scope>NUCLEOTIDE SEQUENCE [LARGE SCALE GENOMIC DNA]</scope>
    <source>
        <strain evidence="3">EspeVRDwgs_2016</strain>
        <tissue evidence="3">Muscle</tissue>
    </source>
</reference>
<feature type="transmembrane region" description="Helical" evidence="1">
    <location>
        <begin position="77"/>
        <end position="96"/>
    </location>
</feature>
<name>A0A5J5CRS5_9PERO</name>
<keyword evidence="1" id="KW-1133">Transmembrane helix</keyword>
<dbReference type="EMBL" id="VOFY01000016">
    <property type="protein sequence ID" value="KAA8584467.1"/>
    <property type="molecule type" value="Genomic_DNA"/>
</dbReference>
<feature type="non-terminal residue" evidence="3">
    <location>
        <position position="1"/>
    </location>
</feature>
<keyword evidence="1" id="KW-0812">Transmembrane</keyword>
<gene>
    <name evidence="3" type="ORF">FQN60_008252</name>
</gene>
<proteinExistence type="predicted"/>
<dbReference type="AlphaFoldDB" id="A0A5J5CRS5"/>
<accession>A0A5J5CRS5</accession>